<dbReference type="AlphaFoldDB" id="A0A4Y2PJY4"/>
<evidence type="ECO:0000313" key="1">
    <source>
        <dbReference type="EMBL" id="GBN50507.1"/>
    </source>
</evidence>
<name>A0A4Y2PJY4_ARAVE</name>
<organism evidence="1 2">
    <name type="scientific">Araneus ventricosus</name>
    <name type="common">Orbweaver spider</name>
    <name type="synonym">Epeira ventricosa</name>
    <dbReference type="NCBI Taxonomy" id="182803"/>
    <lineage>
        <taxon>Eukaryota</taxon>
        <taxon>Metazoa</taxon>
        <taxon>Ecdysozoa</taxon>
        <taxon>Arthropoda</taxon>
        <taxon>Chelicerata</taxon>
        <taxon>Arachnida</taxon>
        <taxon>Araneae</taxon>
        <taxon>Araneomorphae</taxon>
        <taxon>Entelegynae</taxon>
        <taxon>Araneoidea</taxon>
        <taxon>Araneidae</taxon>
        <taxon>Araneus</taxon>
    </lineage>
</organism>
<protein>
    <submittedName>
        <fullName evidence="1">Uncharacterized protein</fullName>
    </submittedName>
</protein>
<keyword evidence="2" id="KW-1185">Reference proteome</keyword>
<comment type="caution">
    <text evidence="1">The sequence shown here is derived from an EMBL/GenBank/DDBJ whole genome shotgun (WGS) entry which is preliminary data.</text>
</comment>
<proteinExistence type="predicted"/>
<gene>
    <name evidence="1" type="ORF">AVEN_273064_1</name>
</gene>
<reference evidence="1 2" key="1">
    <citation type="journal article" date="2019" name="Sci. Rep.">
        <title>Orb-weaving spider Araneus ventricosus genome elucidates the spidroin gene catalogue.</title>
        <authorList>
            <person name="Kono N."/>
            <person name="Nakamura H."/>
            <person name="Ohtoshi R."/>
            <person name="Moran D.A.P."/>
            <person name="Shinohara A."/>
            <person name="Yoshida Y."/>
            <person name="Fujiwara M."/>
            <person name="Mori M."/>
            <person name="Tomita M."/>
            <person name="Arakawa K."/>
        </authorList>
    </citation>
    <scope>NUCLEOTIDE SEQUENCE [LARGE SCALE GENOMIC DNA]</scope>
</reference>
<dbReference type="EMBL" id="BGPR01011281">
    <property type="protein sequence ID" value="GBN50507.1"/>
    <property type="molecule type" value="Genomic_DNA"/>
</dbReference>
<accession>A0A4Y2PJY4</accession>
<sequence length="96" mass="10583">MFGTQEGKSFRECEKPMKIGKGSVEISNSLKSNWSRRMNFCGPRCEGSGKIKVLSRLGPRNEASKLGNSHFGSRRVGGSKSDTLNLLISKQTLEHP</sequence>
<dbReference type="Proteomes" id="UP000499080">
    <property type="component" value="Unassembled WGS sequence"/>
</dbReference>
<evidence type="ECO:0000313" key="2">
    <source>
        <dbReference type="Proteomes" id="UP000499080"/>
    </source>
</evidence>